<feature type="region of interest" description="Disordered" evidence="1">
    <location>
        <begin position="198"/>
        <end position="250"/>
    </location>
</feature>
<protein>
    <submittedName>
        <fullName evidence="2">Protein NRT1/ PTR FAMILY 4.5</fullName>
    </submittedName>
</protein>
<gene>
    <name evidence="2" type="ORF">G2W53_042349</name>
</gene>
<keyword evidence="3" id="KW-1185">Reference proteome</keyword>
<organism evidence="2 3">
    <name type="scientific">Senna tora</name>
    <dbReference type="NCBI Taxonomy" id="362788"/>
    <lineage>
        <taxon>Eukaryota</taxon>
        <taxon>Viridiplantae</taxon>
        <taxon>Streptophyta</taxon>
        <taxon>Embryophyta</taxon>
        <taxon>Tracheophyta</taxon>
        <taxon>Spermatophyta</taxon>
        <taxon>Magnoliopsida</taxon>
        <taxon>eudicotyledons</taxon>
        <taxon>Gunneridae</taxon>
        <taxon>Pentapetalae</taxon>
        <taxon>rosids</taxon>
        <taxon>fabids</taxon>
        <taxon>Fabales</taxon>
        <taxon>Fabaceae</taxon>
        <taxon>Caesalpinioideae</taxon>
        <taxon>Cassia clade</taxon>
        <taxon>Senna</taxon>
    </lineage>
</organism>
<feature type="compositionally biased region" description="Basic and acidic residues" evidence="1">
    <location>
        <begin position="198"/>
        <end position="216"/>
    </location>
</feature>
<dbReference type="Proteomes" id="UP000634136">
    <property type="component" value="Unassembled WGS sequence"/>
</dbReference>
<dbReference type="EMBL" id="JAAIUW010000013">
    <property type="protein sequence ID" value="KAF7803238.1"/>
    <property type="molecule type" value="Genomic_DNA"/>
</dbReference>
<evidence type="ECO:0000313" key="3">
    <source>
        <dbReference type="Proteomes" id="UP000634136"/>
    </source>
</evidence>
<evidence type="ECO:0000256" key="1">
    <source>
        <dbReference type="SAM" id="MobiDB-lite"/>
    </source>
</evidence>
<proteinExistence type="predicted"/>
<reference evidence="2" key="1">
    <citation type="submission" date="2020-09" db="EMBL/GenBank/DDBJ databases">
        <title>Genome-Enabled Discovery of Anthraquinone Biosynthesis in Senna tora.</title>
        <authorList>
            <person name="Kang S.-H."/>
            <person name="Pandey R.P."/>
            <person name="Lee C.-M."/>
            <person name="Sim J.-S."/>
            <person name="Jeong J.-T."/>
            <person name="Choi B.-S."/>
            <person name="Jung M."/>
            <person name="Ginzburg D."/>
            <person name="Zhao K."/>
            <person name="Won S.Y."/>
            <person name="Oh T.-J."/>
            <person name="Yu Y."/>
            <person name="Kim N.-H."/>
            <person name="Lee O.R."/>
            <person name="Lee T.-H."/>
            <person name="Bashyal P."/>
            <person name="Kim T.-S."/>
            <person name="Lee W.-H."/>
            <person name="Kawkins C."/>
            <person name="Kim C.-K."/>
            <person name="Kim J.S."/>
            <person name="Ahn B.O."/>
            <person name="Rhee S.Y."/>
            <person name="Sohng J.K."/>
        </authorList>
    </citation>
    <scope>NUCLEOTIDE SEQUENCE</scope>
    <source>
        <tissue evidence="2">Leaf</tissue>
    </source>
</reference>
<dbReference type="AlphaFoldDB" id="A0A834VYX2"/>
<evidence type="ECO:0000313" key="2">
    <source>
        <dbReference type="EMBL" id="KAF7803238.1"/>
    </source>
</evidence>
<sequence length="250" mass="27730">MAIELQRKQVDVDLSDFGASEDGHGDAGEYESHSYALQVADSSADAGEFASNRHENAVIDGDHDDHEQDWDDWEGCWWDVERFGEAGVHCVALLDGEEFPWAWRKVWFINFCGGFDSDGCFVQEPGEKEIYQENRNGGEAETPIPPFVVLNPHEERQADGAAEANREQEIVEEGGHLGRFFGIILVELVRTVRGQRSLDSRAPEGQEKLEASREDNGFESPEPGIGNDGDQDGEDIASAEVVGEHVGRIR</sequence>
<comment type="caution">
    <text evidence="2">The sequence shown here is derived from an EMBL/GenBank/DDBJ whole genome shotgun (WGS) entry which is preliminary data.</text>
</comment>
<name>A0A834VYX2_9FABA</name>
<accession>A0A834VYX2</accession>